<evidence type="ECO:0000313" key="2">
    <source>
        <dbReference type="EMBL" id="WJZ91129.1"/>
    </source>
</evidence>
<sequence>MKATAVNFNVIGNGNLCSYGDYKNAAFILGDRRVVAVLGKKKKIEAKRGVAGEEEGIEGRGFDRKTKTSSKAADKMEDVKLVERMMVLPETPTPRRRVFLSNIDLTLVAYQESVSFFDPPANQMSLSEAFHRLCRAISQVLVSYDFLAGRLVPSLEASNRLEIDCNNAGFVVAAATTKTTVSQLGELMAPKPEFERLVAFLREEAEDELELKDKPLGFFQVLSVFWFRVYVSCL</sequence>
<gene>
    <name evidence="2" type="ORF">VitviT2T_010230</name>
</gene>
<dbReference type="EMBL" id="CP126654">
    <property type="protein sequence ID" value="WJZ91129.1"/>
    <property type="molecule type" value="Genomic_DNA"/>
</dbReference>
<protein>
    <submittedName>
        <fullName evidence="2">Uncharacterized protein</fullName>
    </submittedName>
</protein>
<name>A0ABY9C7R1_VITVI</name>
<evidence type="ECO:0000313" key="3">
    <source>
        <dbReference type="Proteomes" id="UP001227230"/>
    </source>
</evidence>
<dbReference type="Pfam" id="PF02458">
    <property type="entry name" value="Transferase"/>
    <property type="match status" value="1"/>
</dbReference>
<dbReference type="PANTHER" id="PTHR31642:SF217">
    <property type="entry name" value="OMEGA-HYDROXYPALMITATE O-FERULOYL TRANSFERASE-LIKE ISOFORM X1"/>
    <property type="match status" value="1"/>
</dbReference>
<proteinExistence type="inferred from homology"/>
<dbReference type="InterPro" id="IPR023213">
    <property type="entry name" value="CAT-like_dom_sf"/>
</dbReference>
<dbReference type="Gene3D" id="3.30.559.10">
    <property type="entry name" value="Chloramphenicol acetyltransferase-like domain"/>
    <property type="match status" value="1"/>
</dbReference>
<comment type="similarity">
    <text evidence="1">Belongs to the plant acyltransferase family.</text>
</comment>
<dbReference type="Proteomes" id="UP001227230">
    <property type="component" value="Chromosome 7"/>
</dbReference>
<organism evidence="2 3">
    <name type="scientific">Vitis vinifera</name>
    <name type="common">Grape</name>
    <dbReference type="NCBI Taxonomy" id="29760"/>
    <lineage>
        <taxon>Eukaryota</taxon>
        <taxon>Viridiplantae</taxon>
        <taxon>Streptophyta</taxon>
        <taxon>Embryophyta</taxon>
        <taxon>Tracheophyta</taxon>
        <taxon>Spermatophyta</taxon>
        <taxon>Magnoliopsida</taxon>
        <taxon>eudicotyledons</taxon>
        <taxon>Gunneridae</taxon>
        <taxon>Pentapetalae</taxon>
        <taxon>rosids</taxon>
        <taxon>Vitales</taxon>
        <taxon>Vitaceae</taxon>
        <taxon>Viteae</taxon>
        <taxon>Vitis</taxon>
    </lineage>
</organism>
<accession>A0ABY9C7R1</accession>
<dbReference type="PANTHER" id="PTHR31642">
    <property type="entry name" value="TRICHOTHECENE 3-O-ACETYLTRANSFERASE"/>
    <property type="match status" value="1"/>
</dbReference>
<reference evidence="2 3" key="1">
    <citation type="journal article" date="2023" name="Hortic Res">
        <title>The complete reference genome for grapevine (Vitis vinifera L.) genetics and breeding.</title>
        <authorList>
            <person name="Shi X."/>
            <person name="Cao S."/>
            <person name="Wang X."/>
            <person name="Huang S."/>
            <person name="Wang Y."/>
            <person name="Liu Z."/>
            <person name="Liu W."/>
            <person name="Leng X."/>
            <person name="Peng Y."/>
            <person name="Wang N."/>
            <person name="Wang Y."/>
            <person name="Ma Z."/>
            <person name="Xu X."/>
            <person name="Zhang F."/>
            <person name="Xue H."/>
            <person name="Zhong H."/>
            <person name="Wang Y."/>
            <person name="Zhang K."/>
            <person name="Velt A."/>
            <person name="Avia K."/>
            <person name="Holtgrawe D."/>
            <person name="Grimplet J."/>
            <person name="Matus J.T."/>
            <person name="Ware D."/>
            <person name="Wu X."/>
            <person name="Wang H."/>
            <person name="Liu C."/>
            <person name="Fang Y."/>
            <person name="Rustenholz C."/>
            <person name="Cheng Z."/>
            <person name="Xiao H."/>
            <person name="Zhou Y."/>
        </authorList>
    </citation>
    <scope>NUCLEOTIDE SEQUENCE [LARGE SCALE GENOMIC DNA]</scope>
    <source>
        <strain evidence="3">cv. Pinot noir / PN40024</strain>
        <tissue evidence="2">Leaf</tissue>
    </source>
</reference>
<evidence type="ECO:0000256" key="1">
    <source>
        <dbReference type="ARBA" id="ARBA00009861"/>
    </source>
</evidence>
<keyword evidence="3" id="KW-1185">Reference proteome</keyword>
<dbReference type="InterPro" id="IPR050317">
    <property type="entry name" value="Plant_Fungal_Acyltransferase"/>
</dbReference>